<gene>
    <name evidence="2" type="ORF">Syun_014157</name>
</gene>
<dbReference type="Proteomes" id="UP001420932">
    <property type="component" value="Unassembled WGS sequence"/>
</dbReference>
<keyword evidence="3" id="KW-1185">Reference proteome</keyword>
<protein>
    <submittedName>
        <fullName evidence="2">Uncharacterized protein</fullName>
    </submittedName>
</protein>
<dbReference type="EMBL" id="JBBNAF010000006">
    <property type="protein sequence ID" value="KAK9134827.1"/>
    <property type="molecule type" value="Genomic_DNA"/>
</dbReference>
<evidence type="ECO:0000256" key="1">
    <source>
        <dbReference type="SAM" id="MobiDB-lite"/>
    </source>
</evidence>
<proteinExistence type="predicted"/>
<comment type="caution">
    <text evidence="2">The sequence shown here is derived from an EMBL/GenBank/DDBJ whole genome shotgun (WGS) entry which is preliminary data.</text>
</comment>
<organism evidence="2 3">
    <name type="scientific">Stephania yunnanensis</name>
    <dbReference type="NCBI Taxonomy" id="152371"/>
    <lineage>
        <taxon>Eukaryota</taxon>
        <taxon>Viridiplantae</taxon>
        <taxon>Streptophyta</taxon>
        <taxon>Embryophyta</taxon>
        <taxon>Tracheophyta</taxon>
        <taxon>Spermatophyta</taxon>
        <taxon>Magnoliopsida</taxon>
        <taxon>Ranunculales</taxon>
        <taxon>Menispermaceae</taxon>
        <taxon>Menispermoideae</taxon>
        <taxon>Cissampelideae</taxon>
        <taxon>Stephania</taxon>
    </lineage>
</organism>
<dbReference type="AlphaFoldDB" id="A0AAP0P8H8"/>
<accession>A0AAP0P8H8</accession>
<feature type="compositionally biased region" description="Basic and acidic residues" evidence="1">
    <location>
        <begin position="1"/>
        <end position="15"/>
    </location>
</feature>
<feature type="region of interest" description="Disordered" evidence="1">
    <location>
        <begin position="1"/>
        <end position="29"/>
    </location>
</feature>
<sequence length="71" mass="8031">MAKAVAKDRVRDPVFGHRHGQGSSHAQVQGYGHVPVGAAFQRTCMGMWTARNRFVQLPRQVRQPDKRYELG</sequence>
<reference evidence="2 3" key="1">
    <citation type="submission" date="2024-01" db="EMBL/GenBank/DDBJ databases">
        <title>Genome assemblies of Stephania.</title>
        <authorList>
            <person name="Yang L."/>
        </authorList>
    </citation>
    <scope>NUCLEOTIDE SEQUENCE [LARGE SCALE GENOMIC DNA]</scope>
    <source>
        <strain evidence="2">YNDBR</strain>
        <tissue evidence="2">Leaf</tissue>
    </source>
</reference>
<name>A0AAP0P8H8_9MAGN</name>
<evidence type="ECO:0000313" key="2">
    <source>
        <dbReference type="EMBL" id="KAK9134827.1"/>
    </source>
</evidence>
<evidence type="ECO:0000313" key="3">
    <source>
        <dbReference type="Proteomes" id="UP001420932"/>
    </source>
</evidence>